<name>A0A0K1W1I4_9MOLU</name>
<sequence length="704" mass="79144">MKKLLGFLMSIGLTVSPAATIISCGSDNDNGNTDGEQGGGETTDPNQEGLSYEKVRDQYLKEVNDFVNKNISTQVQNQDWTEATSYSNEDKEFFNANALKKAAELAKKTKEESSGEESSIDLSELFKKTEATELKTKFFANVKSIIDFSKIQDGIKSIADKKEYSSLITKGVEKDKLIEVDESTVNANNTENVKATLKFYNKEESEANKSNFFASLENVNISFKFNFKAKDGNQLAPATNNIFNFTYKITTYGNVVDFINKKAKELKFKYLKDGDSIIESGLKSGSNADKFESYDQLNNKSTGKYITTFNSEEFKTKLTDDLKTGEIEGVKFEIKPKNNNLVNELSKDENSWDYEMNSLNSSKSVFSWKNEKSGWEDDKIEGREELYKYIFRTASKENDTDGEALLKKDYLNKANLDNWFKDYKDKFVKENIEGKNDEYLTTNKEAILNQINITNKLKIVKLNSLELNINGGSGQGGFTTSIDDIFITAGYSIDKEENLSTSKFDENSLTYKSIVANSLKGINSYKNSFGIAPTSSENKVASFSGKTGVNIGGKELNLWTDSFSSDYLSTDNENPNLIYLVYEDGAKKFNDNLSLIQNSGTGSDTQKAVREKLLKEGNQTNFSWEFGTSYSDRVRVRFIKSLEDEGAPKDRDTKGFIIDGIYGSGSDNAPIRFNLDFMNIEFRVDTIWKLSSGNRYKSAIEIVE</sequence>
<keyword evidence="4" id="KW-1185">Reference proteome</keyword>
<gene>
    <name evidence="3" type="ORF">SLITO_v1c05420</name>
</gene>
<feature type="chain" id="PRO_5005470824" description="Lipoprotein" evidence="2">
    <location>
        <begin position="19"/>
        <end position="704"/>
    </location>
</feature>
<dbReference type="PROSITE" id="PS51257">
    <property type="entry name" value="PROKAR_LIPOPROTEIN"/>
    <property type="match status" value="1"/>
</dbReference>
<reference evidence="3 4" key="1">
    <citation type="journal article" date="2015" name="Genome Announc.">
        <title>Complete Genome Sequence of Spiroplasma litorale TN-1T (DSM 21781), a Bacterium Isolated from a Green-Eyed Horsefly (Tabanus nigrovittatus).</title>
        <authorList>
            <person name="Lo W.S."/>
            <person name="Lai Y.C."/>
            <person name="Lien Y.W."/>
            <person name="Wang T.H."/>
            <person name="Kuo C.H."/>
        </authorList>
    </citation>
    <scope>NUCLEOTIDE SEQUENCE [LARGE SCALE GENOMIC DNA]</scope>
    <source>
        <strain evidence="3 4">TN-1</strain>
    </source>
</reference>
<evidence type="ECO:0000313" key="4">
    <source>
        <dbReference type="Proteomes" id="UP000067476"/>
    </source>
</evidence>
<dbReference type="RefSeq" id="WP_075058280.1">
    <property type="nucleotide sequence ID" value="NZ_CP012357.1"/>
</dbReference>
<feature type="signal peptide" evidence="2">
    <location>
        <begin position="1"/>
        <end position="18"/>
    </location>
</feature>
<accession>A0A0K1W1I4</accession>
<protein>
    <recommendedName>
        <fullName evidence="5">Lipoprotein</fullName>
    </recommendedName>
</protein>
<dbReference type="NCBIfam" id="NF038029">
    <property type="entry name" value="LP_plasma"/>
    <property type="match status" value="1"/>
</dbReference>
<keyword evidence="2" id="KW-0732">Signal</keyword>
<evidence type="ECO:0008006" key="5">
    <source>
        <dbReference type="Google" id="ProtNLM"/>
    </source>
</evidence>
<organism evidence="3 4">
    <name type="scientific">Spiroplasma litorale</name>
    <dbReference type="NCBI Taxonomy" id="216942"/>
    <lineage>
        <taxon>Bacteria</taxon>
        <taxon>Bacillati</taxon>
        <taxon>Mycoplasmatota</taxon>
        <taxon>Mollicutes</taxon>
        <taxon>Entomoplasmatales</taxon>
        <taxon>Spiroplasmataceae</taxon>
        <taxon>Spiroplasma</taxon>
    </lineage>
</organism>
<proteinExistence type="predicted"/>
<dbReference type="InterPro" id="IPR054816">
    <property type="entry name" value="Lipoprotein_mollicutes-type_CS"/>
</dbReference>
<dbReference type="Proteomes" id="UP000067476">
    <property type="component" value="Chromosome"/>
</dbReference>
<evidence type="ECO:0000313" key="3">
    <source>
        <dbReference type="EMBL" id="AKX34184.1"/>
    </source>
</evidence>
<evidence type="ECO:0000256" key="1">
    <source>
        <dbReference type="SAM" id="MobiDB-lite"/>
    </source>
</evidence>
<dbReference type="PATRIC" id="fig|216942.3.peg.545"/>
<dbReference type="EMBL" id="CP012357">
    <property type="protein sequence ID" value="AKX34184.1"/>
    <property type="molecule type" value="Genomic_DNA"/>
</dbReference>
<evidence type="ECO:0000256" key="2">
    <source>
        <dbReference type="SAM" id="SignalP"/>
    </source>
</evidence>
<dbReference type="OrthoDB" id="389803at2"/>
<dbReference type="AlphaFoldDB" id="A0A0K1W1I4"/>
<dbReference type="KEGG" id="sll:SLITO_v1c05420"/>
<feature type="region of interest" description="Disordered" evidence="1">
    <location>
        <begin position="26"/>
        <end position="51"/>
    </location>
</feature>